<dbReference type="PROSITE" id="PS00383">
    <property type="entry name" value="TYR_PHOSPHATASE_1"/>
    <property type="match status" value="1"/>
</dbReference>
<comment type="caution">
    <text evidence="9">The sequence shown here is derived from an EMBL/GenBank/DDBJ whole genome shotgun (WGS) entry which is preliminary data.</text>
</comment>
<reference evidence="9" key="1">
    <citation type="submission" date="2020-05" db="EMBL/GenBank/DDBJ databases">
        <title>Phylogenomic resolution of chytrid fungi.</title>
        <authorList>
            <person name="Stajich J.E."/>
            <person name="Amses K."/>
            <person name="Simmons R."/>
            <person name="Seto K."/>
            <person name="Myers J."/>
            <person name="Bonds A."/>
            <person name="Quandt C.A."/>
            <person name="Barry K."/>
            <person name="Liu P."/>
            <person name="Grigoriev I."/>
            <person name="Longcore J.E."/>
            <person name="James T.Y."/>
        </authorList>
    </citation>
    <scope>NUCLEOTIDE SEQUENCE</scope>
    <source>
        <strain evidence="9">JEL0318</strain>
    </source>
</reference>
<proteinExistence type="inferred from homology"/>
<keyword evidence="4" id="KW-0904">Protein phosphatase</keyword>
<dbReference type="InterPro" id="IPR029021">
    <property type="entry name" value="Prot-tyrosine_phosphatase-like"/>
</dbReference>
<dbReference type="GO" id="GO:0033550">
    <property type="term" value="F:MAP kinase tyrosine phosphatase activity"/>
    <property type="evidence" value="ECO:0007669"/>
    <property type="project" value="TreeGrafter"/>
</dbReference>
<evidence type="ECO:0000256" key="3">
    <source>
        <dbReference type="ARBA" id="ARBA00022801"/>
    </source>
</evidence>
<dbReference type="Gene3D" id="3.90.190.10">
    <property type="entry name" value="Protein tyrosine phosphatase superfamily"/>
    <property type="match status" value="1"/>
</dbReference>
<dbReference type="EMBL" id="JADGJD010000337">
    <property type="protein sequence ID" value="KAJ3051989.1"/>
    <property type="molecule type" value="Genomic_DNA"/>
</dbReference>
<dbReference type="Proteomes" id="UP001212841">
    <property type="component" value="Unassembled WGS sequence"/>
</dbReference>
<name>A0AAD5SEE6_9FUNG</name>
<feature type="region of interest" description="Disordered" evidence="5">
    <location>
        <begin position="457"/>
        <end position="488"/>
    </location>
</feature>
<evidence type="ECO:0000256" key="5">
    <source>
        <dbReference type="SAM" id="MobiDB-lite"/>
    </source>
</evidence>
<gene>
    <name evidence="9" type="ORF">HK097_006999</name>
</gene>
<evidence type="ECO:0000313" key="10">
    <source>
        <dbReference type="Proteomes" id="UP001212841"/>
    </source>
</evidence>
<dbReference type="CDD" id="cd14498">
    <property type="entry name" value="DSP"/>
    <property type="match status" value="1"/>
</dbReference>
<dbReference type="InterPro" id="IPR020422">
    <property type="entry name" value="TYR_PHOSPHATASE_DUAL_dom"/>
</dbReference>
<feature type="domain" description="Tyrosine specific protein phosphatases" evidence="7">
    <location>
        <begin position="330"/>
        <end position="389"/>
    </location>
</feature>
<dbReference type="InterPro" id="IPR016130">
    <property type="entry name" value="Tyr_Pase_AS"/>
</dbReference>
<keyword evidence="3" id="KW-0378">Hydrolase</keyword>
<dbReference type="GO" id="GO:0043409">
    <property type="term" value="P:negative regulation of MAPK cascade"/>
    <property type="evidence" value="ECO:0007669"/>
    <property type="project" value="TreeGrafter"/>
</dbReference>
<dbReference type="EC" id="3.1.3.48" evidence="2"/>
<dbReference type="InterPro" id="IPR000387">
    <property type="entry name" value="Tyr_Pase_dom"/>
</dbReference>
<keyword evidence="10" id="KW-1185">Reference proteome</keyword>
<dbReference type="AlphaFoldDB" id="A0AAD5SEE6"/>
<protein>
    <recommendedName>
        <fullName evidence="2">protein-tyrosine-phosphatase</fullName>
        <ecNumber evidence="2">3.1.3.48</ecNumber>
    </recommendedName>
</protein>
<dbReference type="SUPFAM" id="SSF52799">
    <property type="entry name" value="(Phosphotyrosine protein) phosphatases II"/>
    <property type="match status" value="1"/>
</dbReference>
<dbReference type="Pfam" id="PF00782">
    <property type="entry name" value="DSPc"/>
    <property type="match status" value="1"/>
</dbReference>
<dbReference type="InterPro" id="IPR001763">
    <property type="entry name" value="Rhodanese-like_dom"/>
</dbReference>
<dbReference type="GO" id="GO:0005737">
    <property type="term" value="C:cytoplasm"/>
    <property type="evidence" value="ECO:0007669"/>
    <property type="project" value="TreeGrafter"/>
</dbReference>
<sequence length="488" mass="53056">MDEVNPLACSPEALIDCLHDRYMNVLLIDVSTSKTKASSNPLLTFNQVRTKRDVNLPGARHYEFIQEILNSTLPIPDSDLAPTTRSDKTLSISSIKGGLEFIVPAPSAPVLGPSGLPVSISDTQLLHTQWESVDEPSFARRAETDIIVCDDHGELGGPAARVAAALCLEGRCSSARFLEGGMANFAALYPSLVHLRNNGTAYPTASISATTDDTPSSPTSPLDFTPQLPVVNTITHSVGPFLTPTVQDLSSKQARLVNAVWYQGRGDTPLPIIPDFLYLGSCFAAKSSAMVDLSIKHVIRLGWGFGKPAGGEDIVCHDYPLEDSPEEKIGEWFEEVTGVIHRAGENGERVLVHCHAGVSRSATVVLAYLMKYRGVSLYDAWNIAYKSRPIIRPNTGFAMALQSLEKSLFNITTPTMPIYWMSDSYVNYLNYLEWKGRVETWKGIVGGGVELSSSPVQEKMEVDSTGVTKMEVDSSEGKENGSTATKEE</sequence>
<comment type="similarity">
    <text evidence="1">Belongs to the protein-tyrosine phosphatase family. Non-receptor class dual specificity subfamily.</text>
</comment>
<dbReference type="PANTHER" id="PTHR10159:SF519">
    <property type="entry name" value="DUAL SPECIFICITY PROTEIN PHOSPHATASE MPK3"/>
    <property type="match status" value="1"/>
</dbReference>
<evidence type="ECO:0000256" key="4">
    <source>
        <dbReference type="ARBA" id="ARBA00022912"/>
    </source>
</evidence>
<dbReference type="PROSITE" id="PS50206">
    <property type="entry name" value="RHODANESE_3"/>
    <property type="match status" value="1"/>
</dbReference>
<feature type="compositionally biased region" description="Basic and acidic residues" evidence="5">
    <location>
        <begin position="470"/>
        <end position="488"/>
    </location>
</feature>
<evidence type="ECO:0000259" key="6">
    <source>
        <dbReference type="PROSITE" id="PS50054"/>
    </source>
</evidence>
<evidence type="ECO:0000259" key="7">
    <source>
        <dbReference type="PROSITE" id="PS50056"/>
    </source>
</evidence>
<dbReference type="PROSITE" id="PS50056">
    <property type="entry name" value="TYR_PHOSPHATASE_2"/>
    <property type="match status" value="1"/>
</dbReference>
<evidence type="ECO:0000313" key="9">
    <source>
        <dbReference type="EMBL" id="KAJ3051989.1"/>
    </source>
</evidence>
<dbReference type="PROSITE" id="PS50054">
    <property type="entry name" value="TYR_PHOSPHATASE_DUAL"/>
    <property type="match status" value="1"/>
</dbReference>
<evidence type="ECO:0000256" key="1">
    <source>
        <dbReference type="ARBA" id="ARBA00008601"/>
    </source>
</evidence>
<dbReference type="PANTHER" id="PTHR10159">
    <property type="entry name" value="DUAL SPECIFICITY PROTEIN PHOSPHATASE"/>
    <property type="match status" value="1"/>
</dbReference>
<organism evidence="9 10">
    <name type="scientific">Rhizophlyctis rosea</name>
    <dbReference type="NCBI Taxonomy" id="64517"/>
    <lineage>
        <taxon>Eukaryota</taxon>
        <taxon>Fungi</taxon>
        <taxon>Fungi incertae sedis</taxon>
        <taxon>Chytridiomycota</taxon>
        <taxon>Chytridiomycota incertae sedis</taxon>
        <taxon>Chytridiomycetes</taxon>
        <taxon>Rhizophlyctidales</taxon>
        <taxon>Rhizophlyctidaceae</taxon>
        <taxon>Rhizophlyctis</taxon>
    </lineage>
</organism>
<dbReference type="GO" id="GO:0017017">
    <property type="term" value="F:MAP kinase tyrosine/serine/threonine phosphatase activity"/>
    <property type="evidence" value="ECO:0007669"/>
    <property type="project" value="TreeGrafter"/>
</dbReference>
<dbReference type="InterPro" id="IPR000340">
    <property type="entry name" value="Dual-sp_phosphatase_cat-dom"/>
</dbReference>
<dbReference type="SMART" id="SM00195">
    <property type="entry name" value="DSPc"/>
    <property type="match status" value="1"/>
</dbReference>
<evidence type="ECO:0000259" key="8">
    <source>
        <dbReference type="PROSITE" id="PS50206"/>
    </source>
</evidence>
<feature type="domain" description="Tyrosine-protein phosphatase" evidence="6">
    <location>
        <begin position="268"/>
        <end position="410"/>
    </location>
</feature>
<feature type="domain" description="Rhodanese" evidence="8">
    <location>
        <begin position="141"/>
        <end position="194"/>
    </location>
</feature>
<evidence type="ECO:0000256" key="2">
    <source>
        <dbReference type="ARBA" id="ARBA00013064"/>
    </source>
</evidence>
<accession>A0AAD5SEE6</accession>
<dbReference type="GO" id="GO:0008330">
    <property type="term" value="F:protein tyrosine/threonine phosphatase activity"/>
    <property type="evidence" value="ECO:0007669"/>
    <property type="project" value="TreeGrafter"/>
</dbReference>